<dbReference type="OrthoDB" id="9774843at2"/>
<reference evidence="3 4" key="1">
    <citation type="submission" date="2017-08" db="EMBL/GenBank/DDBJ databases">
        <authorList>
            <person name="Park S.-J."/>
            <person name="Kim H."/>
        </authorList>
    </citation>
    <scope>NUCLEOTIDE SEQUENCE [LARGE SCALE GENOMIC DNA]</scope>
    <source>
        <strain evidence="4">ye3</strain>
    </source>
</reference>
<keyword evidence="4" id="KW-1185">Reference proteome</keyword>
<dbReference type="AlphaFoldDB" id="A0A410GEC2"/>
<evidence type="ECO:0000313" key="4">
    <source>
        <dbReference type="Proteomes" id="UP000283474"/>
    </source>
</evidence>
<dbReference type="RefSeq" id="WP_128355612.1">
    <property type="nucleotide sequence ID" value="NZ_CP022987.1"/>
</dbReference>
<dbReference type="GO" id="GO:0006635">
    <property type="term" value="P:fatty acid beta-oxidation"/>
    <property type="evidence" value="ECO:0007669"/>
    <property type="project" value="TreeGrafter"/>
</dbReference>
<dbReference type="CDD" id="cd06558">
    <property type="entry name" value="crotonase-like"/>
    <property type="match status" value="1"/>
</dbReference>
<dbReference type="EMBL" id="CP022987">
    <property type="protein sequence ID" value="QAA94615.1"/>
    <property type="molecule type" value="Genomic_DNA"/>
</dbReference>
<evidence type="ECO:0000313" key="3">
    <source>
        <dbReference type="EMBL" id="QAA94615.1"/>
    </source>
</evidence>
<dbReference type="PANTHER" id="PTHR11941">
    <property type="entry name" value="ENOYL-COA HYDRATASE-RELATED"/>
    <property type="match status" value="1"/>
</dbReference>
<dbReference type="InterPro" id="IPR029045">
    <property type="entry name" value="ClpP/crotonase-like_dom_sf"/>
</dbReference>
<dbReference type="InterPro" id="IPR001753">
    <property type="entry name" value="Enoyl-CoA_hydra/iso"/>
</dbReference>
<comment type="similarity">
    <text evidence="1 2">Belongs to the enoyl-CoA hydratase/isomerase family.</text>
</comment>
<gene>
    <name evidence="3" type="ORF">CKA81_12810</name>
</gene>
<dbReference type="InterPro" id="IPR018376">
    <property type="entry name" value="Enoyl-CoA_hyd/isom_CS"/>
</dbReference>
<evidence type="ECO:0000256" key="1">
    <source>
        <dbReference type="ARBA" id="ARBA00005254"/>
    </source>
</evidence>
<dbReference type="PROSITE" id="PS00166">
    <property type="entry name" value="ENOYL_COA_HYDRATASE"/>
    <property type="match status" value="1"/>
</dbReference>
<dbReference type="Pfam" id="PF00378">
    <property type="entry name" value="ECH_1"/>
    <property type="match status" value="1"/>
</dbReference>
<dbReference type="KEGG" id="pus:CKA81_12810"/>
<proteinExistence type="inferred from homology"/>
<dbReference type="Proteomes" id="UP000283474">
    <property type="component" value="Chromosome"/>
</dbReference>
<dbReference type="SUPFAM" id="SSF52096">
    <property type="entry name" value="ClpP/crotonase"/>
    <property type="match status" value="1"/>
</dbReference>
<organism evidence="3 4">
    <name type="scientific">Pollutimonas thiosulfatoxidans</name>
    <dbReference type="NCBI Taxonomy" id="2028345"/>
    <lineage>
        <taxon>Bacteria</taxon>
        <taxon>Pseudomonadati</taxon>
        <taxon>Pseudomonadota</taxon>
        <taxon>Betaproteobacteria</taxon>
        <taxon>Burkholderiales</taxon>
        <taxon>Alcaligenaceae</taxon>
        <taxon>Pollutimonas</taxon>
    </lineage>
</organism>
<dbReference type="Gene3D" id="3.90.226.10">
    <property type="entry name" value="2-enoyl-CoA Hydratase, Chain A, domain 1"/>
    <property type="match status" value="1"/>
</dbReference>
<evidence type="ECO:0000256" key="2">
    <source>
        <dbReference type="RuleBase" id="RU003707"/>
    </source>
</evidence>
<protein>
    <submittedName>
        <fullName evidence="3">Crotonase</fullName>
    </submittedName>
</protein>
<accession>A0A410GEC2</accession>
<dbReference type="GO" id="GO:0003824">
    <property type="term" value="F:catalytic activity"/>
    <property type="evidence" value="ECO:0007669"/>
    <property type="project" value="InterPro"/>
</dbReference>
<sequence length="274" mass="30109">MTQTFEGPTFEGVAVSLSWIERAVALITLTRPKQMNTLSLEFIREFNRALDLIDVEGTRAMIVTGQDRAFCCGAHLRYFAGPEATFVNSFDARDRYLTDIAVLFDRLEELHFPTIAAINGYAMGGGCELALSCDIRVLAEHAKIGLPETKLGAVAAAGGVQKLIRHVGRSRALDWILRATHLDAATADRYGLCSEVVPASELLDTALNIALELRKLGPRAIAQSKRAIYVSEDADLRTARRYGLEAIAMLVGGDEWKEGMSAFTEKRTPGFDNW</sequence>
<name>A0A410GEC2_9BURK</name>
<dbReference type="PANTHER" id="PTHR11941:SF54">
    <property type="entry name" value="ENOYL-COA HYDRATASE, MITOCHONDRIAL"/>
    <property type="match status" value="1"/>
</dbReference>